<evidence type="ECO:0000313" key="2">
    <source>
        <dbReference type="EMBL" id="KAF6139195.1"/>
    </source>
</evidence>
<dbReference type="PANTHER" id="PTHR15288:SF4">
    <property type="entry name" value="OS02G0777100 PROTEIN"/>
    <property type="match status" value="1"/>
</dbReference>
<dbReference type="EMBL" id="JACGCM010002525">
    <property type="protein sequence ID" value="KAF6139195.1"/>
    <property type="molecule type" value="Genomic_DNA"/>
</dbReference>
<dbReference type="AlphaFoldDB" id="A0A7J7L977"/>
<organism evidence="2 3">
    <name type="scientific">Kingdonia uniflora</name>
    <dbReference type="NCBI Taxonomy" id="39325"/>
    <lineage>
        <taxon>Eukaryota</taxon>
        <taxon>Viridiplantae</taxon>
        <taxon>Streptophyta</taxon>
        <taxon>Embryophyta</taxon>
        <taxon>Tracheophyta</taxon>
        <taxon>Spermatophyta</taxon>
        <taxon>Magnoliopsida</taxon>
        <taxon>Ranunculales</taxon>
        <taxon>Circaeasteraceae</taxon>
        <taxon>Kingdonia</taxon>
    </lineage>
</organism>
<dbReference type="Pfam" id="PF03456">
    <property type="entry name" value="uDENN"/>
    <property type="match status" value="1"/>
</dbReference>
<gene>
    <name evidence="2" type="ORF">GIB67_040342</name>
</gene>
<name>A0A7J7L977_9MAGN</name>
<dbReference type="PANTHER" id="PTHR15288">
    <property type="entry name" value="DENN DOMAIN-CONTAINING PROTEIN 2"/>
    <property type="match status" value="1"/>
</dbReference>
<dbReference type="InterPro" id="IPR005113">
    <property type="entry name" value="uDENN_dom"/>
</dbReference>
<dbReference type="Proteomes" id="UP000541444">
    <property type="component" value="Unassembled WGS sequence"/>
</dbReference>
<accession>A0A7J7L977</accession>
<dbReference type="InterPro" id="IPR051942">
    <property type="entry name" value="DENN_domain_containing_2"/>
</dbReference>
<proteinExistence type="predicted"/>
<dbReference type="OrthoDB" id="6019893at2759"/>
<sequence>MLLSPSVMLCLWQFIVQDHRSMKDPSRLFESMVVVGLHPNTDIQALQTKFTARKSECPGKFRSALGVQGQARVEPNIEPQVLFVYPPEKQLPLKYKDLLSFCFPGGVEVHSVERTPSMSELNEILLGQEHLKQSDQSFVFRLQVADDSTLYGCCMLVEEVVHKPSGLISTILEKQPYCSSLSRHILTTRRCYCIISRLPFFDLHFSILNSIFTEERLERVLKSIDMLYLESLEEFDNGKDLKAKSYKEDVLNVPIETSDLSTDSSTPKNNVDGIKLEDQVLESEFDVSDGVNGSDIVSPVGSDAHYNSVDEFITRKQPVEKCFPEALLPLLRCQQYESSESSTR</sequence>
<protein>
    <recommendedName>
        <fullName evidence="1">uDENN domain-containing protein</fullName>
    </recommendedName>
</protein>
<dbReference type="Gene3D" id="3.30.450.200">
    <property type="match status" value="1"/>
</dbReference>
<evidence type="ECO:0000313" key="3">
    <source>
        <dbReference type="Proteomes" id="UP000541444"/>
    </source>
</evidence>
<reference evidence="2 3" key="1">
    <citation type="journal article" date="2020" name="IScience">
        <title>Genome Sequencing of the Endangered Kingdonia uniflora (Circaeasteraceae, Ranunculales) Reveals Potential Mechanisms of Evolutionary Specialization.</title>
        <authorList>
            <person name="Sun Y."/>
            <person name="Deng T."/>
            <person name="Zhang A."/>
            <person name="Moore M.J."/>
            <person name="Landis J.B."/>
            <person name="Lin N."/>
            <person name="Zhang H."/>
            <person name="Zhang X."/>
            <person name="Huang J."/>
            <person name="Zhang X."/>
            <person name="Sun H."/>
            <person name="Wang H."/>
        </authorList>
    </citation>
    <scope>NUCLEOTIDE SEQUENCE [LARGE SCALE GENOMIC DNA]</scope>
    <source>
        <strain evidence="2">TB1705</strain>
        <tissue evidence="2">Leaf</tissue>
    </source>
</reference>
<feature type="domain" description="uDENN" evidence="1">
    <location>
        <begin position="25"/>
        <end position="158"/>
    </location>
</feature>
<dbReference type="SMART" id="SM00800">
    <property type="entry name" value="uDENN"/>
    <property type="match status" value="1"/>
</dbReference>
<keyword evidence="3" id="KW-1185">Reference proteome</keyword>
<evidence type="ECO:0000259" key="1">
    <source>
        <dbReference type="SMART" id="SM00800"/>
    </source>
</evidence>
<comment type="caution">
    <text evidence="2">The sequence shown here is derived from an EMBL/GenBank/DDBJ whole genome shotgun (WGS) entry which is preliminary data.</text>
</comment>